<dbReference type="OrthoDB" id="277011at2759"/>
<evidence type="ECO:0000259" key="2">
    <source>
        <dbReference type="PROSITE" id="PS50969"/>
    </source>
</evidence>
<dbReference type="EMBL" id="RRYP01001177">
    <property type="protein sequence ID" value="TNV86298.1"/>
    <property type="molecule type" value="Genomic_DNA"/>
</dbReference>
<organism evidence="3 4">
    <name type="scientific">Halteria grandinella</name>
    <dbReference type="NCBI Taxonomy" id="5974"/>
    <lineage>
        <taxon>Eukaryota</taxon>
        <taxon>Sar</taxon>
        <taxon>Alveolata</taxon>
        <taxon>Ciliophora</taxon>
        <taxon>Intramacronucleata</taxon>
        <taxon>Spirotrichea</taxon>
        <taxon>Stichotrichia</taxon>
        <taxon>Sporadotrichida</taxon>
        <taxon>Halteriidae</taxon>
        <taxon>Halteria</taxon>
    </lineage>
</organism>
<dbReference type="CDD" id="cd07521">
    <property type="entry name" value="HAD_FCP1-like"/>
    <property type="match status" value="1"/>
</dbReference>
<reference evidence="3" key="1">
    <citation type="submission" date="2019-06" db="EMBL/GenBank/DDBJ databases">
        <authorList>
            <person name="Zheng W."/>
        </authorList>
    </citation>
    <scope>NUCLEOTIDE SEQUENCE</scope>
    <source>
        <strain evidence="3">QDHG01</strain>
    </source>
</reference>
<dbReference type="Gene3D" id="3.40.50.1000">
    <property type="entry name" value="HAD superfamily/HAD-like"/>
    <property type="match status" value="1"/>
</dbReference>
<evidence type="ECO:0000256" key="1">
    <source>
        <dbReference type="SAM" id="MobiDB-lite"/>
    </source>
</evidence>
<feature type="region of interest" description="Disordered" evidence="1">
    <location>
        <begin position="472"/>
        <end position="497"/>
    </location>
</feature>
<dbReference type="SMART" id="SM00577">
    <property type="entry name" value="CPDc"/>
    <property type="match status" value="1"/>
</dbReference>
<keyword evidence="4" id="KW-1185">Reference proteome</keyword>
<sequence>MKDLIKERFMGPLLSSNGNTQSLMKRNILVTSTNKCSYKSSACSIKSSFLVKRTNIKSSMNQQYDQKKTLESCCFMEDFDENVVGPSYQQQYDSQQQQATLPRTIYNEIITEMGRGQKIGQMVTQVPQIITVTQNRHTSQNNKTSMSEMSITPSELVCDLDDKYRELQISEEPEVPFQQEHAQLAQQSSEDIIEFLQSDTHKMHLIQTLQSLQYVKYHLRSPPPEEILKKRVALPPYAQPWISKTIVFDLDETLVHCIEDYKTCEVDKLIQVKFPSGEVATAGINIRPFALECLRRAAQLFQVVVFTASHQAYADVVLDLIDPQNEIFVKRLYRDSCIRTSEGGVYVKDLRIFEPTRRLEEIVIVDNAVYSFGYQLENGIPIIPFYDDKGDEELLHLTQYLEVLFRGKGDVRDHNRKAFQLRELQELDVQNFLHTMLQESSSLDQSLHQAPQLAPPQWDLMNNDRSIINEEPCEDEESSATQESLPSPVRDQYNPPQQQRRHVMIELNTEECSPYIREVAQEEEGYVVPQYRDTLNEGGEEEEEEWNNCQEVTVTNTSVLESHQVD</sequence>
<dbReference type="InterPro" id="IPR050365">
    <property type="entry name" value="TIM50"/>
</dbReference>
<dbReference type="FunFam" id="3.40.50.1000:FF:000184">
    <property type="entry name" value="Uncharacterized protein"/>
    <property type="match status" value="1"/>
</dbReference>
<name>A0A8J8T9J6_HALGN</name>
<gene>
    <name evidence="3" type="ORF">FGO68_gene6570</name>
</gene>
<evidence type="ECO:0000313" key="3">
    <source>
        <dbReference type="EMBL" id="TNV86298.1"/>
    </source>
</evidence>
<comment type="caution">
    <text evidence="3">The sequence shown here is derived from an EMBL/GenBank/DDBJ whole genome shotgun (WGS) entry which is preliminary data.</text>
</comment>
<accession>A0A8J8T9J6</accession>
<dbReference type="SUPFAM" id="SSF56784">
    <property type="entry name" value="HAD-like"/>
    <property type="match status" value="1"/>
</dbReference>
<dbReference type="InterPro" id="IPR004274">
    <property type="entry name" value="FCP1_dom"/>
</dbReference>
<dbReference type="GO" id="GO:0016791">
    <property type="term" value="F:phosphatase activity"/>
    <property type="evidence" value="ECO:0007669"/>
    <property type="project" value="InterPro"/>
</dbReference>
<dbReference type="Pfam" id="PF03031">
    <property type="entry name" value="NIF"/>
    <property type="match status" value="1"/>
</dbReference>
<dbReference type="Proteomes" id="UP000785679">
    <property type="component" value="Unassembled WGS sequence"/>
</dbReference>
<dbReference type="NCBIfam" id="TIGR02251">
    <property type="entry name" value="HIF-SF_euk"/>
    <property type="match status" value="1"/>
</dbReference>
<proteinExistence type="predicted"/>
<dbReference type="PROSITE" id="PS50969">
    <property type="entry name" value="FCP1"/>
    <property type="match status" value="1"/>
</dbReference>
<dbReference type="PANTHER" id="PTHR12210">
    <property type="entry name" value="DULLARD PROTEIN PHOSPHATASE"/>
    <property type="match status" value="1"/>
</dbReference>
<dbReference type="InterPro" id="IPR036412">
    <property type="entry name" value="HAD-like_sf"/>
</dbReference>
<feature type="domain" description="FCP1 homology" evidence="2">
    <location>
        <begin position="239"/>
        <end position="404"/>
    </location>
</feature>
<dbReference type="InterPro" id="IPR023214">
    <property type="entry name" value="HAD_sf"/>
</dbReference>
<evidence type="ECO:0000313" key="4">
    <source>
        <dbReference type="Proteomes" id="UP000785679"/>
    </source>
</evidence>
<dbReference type="AlphaFoldDB" id="A0A8J8T9J6"/>
<dbReference type="InterPro" id="IPR011948">
    <property type="entry name" value="Dullard_phosphatase"/>
</dbReference>
<protein>
    <recommendedName>
        <fullName evidence="2">FCP1 homology domain-containing protein</fullName>
    </recommendedName>
</protein>